<comment type="caution">
    <text evidence="1">The sequence shown here is derived from an EMBL/GenBank/DDBJ whole genome shotgun (WGS) entry which is preliminary data.</text>
</comment>
<accession>A0ACA9YCP0</accession>
<dbReference type="Proteomes" id="UP001152531">
    <property type="component" value="Unassembled WGS sequence"/>
</dbReference>
<keyword evidence="2" id="KW-1185">Reference proteome</keyword>
<keyword evidence="1" id="KW-0808">Transferase</keyword>
<dbReference type="EMBL" id="CALSDN010000011">
    <property type="protein sequence ID" value="CAH6722843.1"/>
    <property type="molecule type" value="Genomic_DNA"/>
</dbReference>
<proteinExistence type="predicted"/>
<sequence>MESFSTDFLDIALESKALIFGEYTLKSGRKSPYFFNMGLFNKGKLVSALATSYAKAIIKSGIKFDVLFGPAYKGIPLAAITVAKLAELDPETYNDLEYAFNRKEKKDHGEGGSFVGATIEGKKVLIIDDVVTAGTAITESIEMIKGAKGEVVGCILALDRQETATGSELSTTQNIAKNNNIPVISISCLNDIISHLGKKLSPEQLENIENYRKQYSPKV</sequence>
<name>A0ACA9YCP0_9ASCO</name>
<evidence type="ECO:0000313" key="2">
    <source>
        <dbReference type="Proteomes" id="UP001152531"/>
    </source>
</evidence>
<protein>
    <submittedName>
        <fullName evidence="1">Orotate phosphoribosyltransferase 1</fullName>
    </submittedName>
</protein>
<gene>
    <name evidence="1" type="ORF">CLIB1444_11S02410</name>
</gene>
<reference evidence="1" key="1">
    <citation type="submission" date="2022-06" db="EMBL/GenBank/DDBJ databases">
        <authorList>
            <person name="Legras J.-L."/>
            <person name="Devillers H."/>
            <person name="Grondin C."/>
        </authorList>
    </citation>
    <scope>NUCLEOTIDE SEQUENCE</scope>
    <source>
        <strain evidence="1">CLIB 1444</strain>
    </source>
</reference>
<keyword evidence="1" id="KW-0328">Glycosyltransferase</keyword>
<organism evidence="1 2">
    <name type="scientific">[Candida] jaroonii</name>
    <dbReference type="NCBI Taxonomy" id="467808"/>
    <lineage>
        <taxon>Eukaryota</taxon>
        <taxon>Fungi</taxon>
        <taxon>Dikarya</taxon>
        <taxon>Ascomycota</taxon>
        <taxon>Saccharomycotina</taxon>
        <taxon>Pichiomycetes</taxon>
        <taxon>Debaryomycetaceae</taxon>
        <taxon>Yamadazyma</taxon>
    </lineage>
</organism>
<evidence type="ECO:0000313" key="1">
    <source>
        <dbReference type="EMBL" id="CAH6722843.1"/>
    </source>
</evidence>